<dbReference type="EMBL" id="BARU01011931">
    <property type="protein sequence ID" value="GAH34953.1"/>
    <property type="molecule type" value="Genomic_DNA"/>
</dbReference>
<organism evidence="2">
    <name type="scientific">marine sediment metagenome</name>
    <dbReference type="NCBI Taxonomy" id="412755"/>
    <lineage>
        <taxon>unclassified sequences</taxon>
        <taxon>metagenomes</taxon>
        <taxon>ecological metagenomes</taxon>
    </lineage>
</organism>
<proteinExistence type="predicted"/>
<dbReference type="GO" id="GO:0003856">
    <property type="term" value="F:3-dehydroquinate synthase activity"/>
    <property type="evidence" value="ECO:0007669"/>
    <property type="project" value="InterPro"/>
</dbReference>
<dbReference type="GO" id="GO:0016491">
    <property type="term" value="F:oxidoreductase activity"/>
    <property type="evidence" value="ECO:0007669"/>
    <property type="project" value="InterPro"/>
</dbReference>
<comment type="caution">
    <text evidence="2">The sequence shown here is derived from an EMBL/GenBank/DDBJ whole genome shotgun (WGS) entry which is preliminary data.</text>
</comment>
<dbReference type="Pfam" id="PF26558">
    <property type="entry name" value="DHQS_2nd"/>
    <property type="match status" value="1"/>
</dbReference>
<protein>
    <recommendedName>
        <fullName evidence="1">3-dehydroquinate synthase C-terminal domain-containing protein</fullName>
    </recommendedName>
</protein>
<name>X1GPQ3_9ZZZZ</name>
<dbReference type="AlphaFoldDB" id="X1GPQ3"/>
<gene>
    <name evidence="2" type="ORF">S03H2_22221</name>
</gene>
<evidence type="ECO:0000313" key="2">
    <source>
        <dbReference type="EMBL" id="GAH34953.1"/>
    </source>
</evidence>
<dbReference type="InterPro" id="IPR056179">
    <property type="entry name" value="DHQS_C"/>
</dbReference>
<reference evidence="2" key="1">
    <citation type="journal article" date="2014" name="Front. Microbiol.">
        <title>High frequency of phylogenetically diverse reductive dehalogenase-homologous genes in deep subseafloor sedimentary metagenomes.</title>
        <authorList>
            <person name="Kawai M."/>
            <person name="Futagami T."/>
            <person name="Toyoda A."/>
            <person name="Takaki Y."/>
            <person name="Nishi S."/>
            <person name="Hori S."/>
            <person name="Arai W."/>
            <person name="Tsubouchi T."/>
            <person name="Morono Y."/>
            <person name="Uchiyama I."/>
            <person name="Ito T."/>
            <person name="Fujiyama A."/>
            <person name="Inagaki F."/>
            <person name="Takami H."/>
        </authorList>
    </citation>
    <scope>NUCLEOTIDE SEQUENCE</scope>
    <source>
        <strain evidence="2">Expedition CK06-06</strain>
    </source>
</reference>
<sequence>MSCICQNAETIRLVDIHGIAKSVVDIKIGDEVLVHIGPGATHFGTVIKETIIEK</sequence>
<dbReference type="GO" id="GO:0009073">
    <property type="term" value="P:aromatic amino acid family biosynthetic process"/>
    <property type="evidence" value="ECO:0007669"/>
    <property type="project" value="InterPro"/>
</dbReference>
<accession>X1GPQ3</accession>
<feature type="domain" description="3-dehydroquinate synthase C-terminal" evidence="1">
    <location>
        <begin position="2"/>
        <end position="54"/>
    </location>
</feature>
<evidence type="ECO:0000259" key="1">
    <source>
        <dbReference type="Pfam" id="PF26558"/>
    </source>
</evidence>